<dbReference type="OrthoDB" id="6796137at2"/>
<feature type="signal peptide" evidence="1">
    <location>
        <begin position="1"/>
        <end position="19"/>
    </location>
</feature>
<dbReference type="EMBL" id="PDLL01000486">
    <property type="protein sequence ID" value="PYY67484.1"/>
    <property type="molecule type" value="Genomic_DNA"/>
</dbReference>
<dbReference type="Pfam" id="PF13975">
    <property type="entry name" value="gag-asp_proteas"/>
    <property type="match status" value="1"/>
</dbReference>
<proteinExistence type="predicted"/>
<evidence type="ECO:0000313" key="2">
    <source>
        <dbReference type="EMBL" id="PYY67484.1"/>
    </source>
</evidence>
<dbReference type="Proteomes" id="UP000247437">
    <property type="component" value="Unassembled WGS sequence"/>
</dbReference>
<evidence type="ECO:0000256" key="1">
    <source>
        <dbReference type="SAM" id="SignalP"/>
    </source>
</evidence>
<evidence type="ECO:0008006" key="4">
    <source>
        <dbReference type="Google" id="ProtNLM"/>
    </source>
</evidence>
<name>A0A2W0EW53_PSEJE</name>
<dbReference type="SUPFAM" id="SSF50630">
    <property type="entry name" value="Acid proteases"/>
    <property type="match status" value="1"/>
</dbReference>
<comment type="caution">
    <text evidence="2">The sequence shown here is derived from an EMBL/GenBank/DDBJ whole genome shotgun (WGS) entry which is preliminary data.</text>
</comment>
<reference evidence="2 3" key="1">
    <citation type="journal article" date="2018" name="Appl. Microbiol. Biotechnol.">
        <title>Characterization of the caprolactam degradation pathway in Pseudomonas jessenii using mass spectrometry-based proteomics.</title>
        <authorList>
            <person name="Otzen M."/>
            <person name="Palacio C."/>
            <person name="Janssen D.B."/>
        </authorList>
    </citation>
    <scope>NUCLEOTIDE SEQUENCE [LARGE SCALE GENOMIC DNA]</scope>
    <source>
        <strain evidence="2 3">GO3</strain>
    </source>
</reference>
<sequence>MNGLNMTAFNRSLMLFAWAICVSSGSMPATPTNGSGAGHEVDRDYDQWLQSKQGQKATVAQMRQRCEQFLDAMSNLNCSVSVIGRMLELKAANQIPDYYLAIKRKHARLIAADAELTVLFSMFGNESLSILRASDDFSVSRTRQREVLAIHPYSSDFSIADQELPFIDVQGASGHSARFVLDTGAPQTRVNQATAKLMGIRLLTDSHYAYSTFYGEKDLSASLGIVDSLTVGTSQFKNVLVFVSDRDNLLGLDLISKLGRLKITKKALELNPVPAARCESPIAYTRTDINQRLTIEAQLDNRATLAIVDTGNVDYLTSAAPGESVNAFDSMGPNSSTNATGRQRFQAFKGVLKLPGSTQMISYKYYPGFTIPPSILSGRYVPSILLGWRAFNDFELNLDIDTGRSCFNRV</sequence>
<organism evidence="2 3">
    <name type="scientific">Pseudomonas jessenii</name>
    <dbReference type="NCBI Taxonomy" id="77298"/>
    <lineage>
        <taxon>Bacteria</taxon>
        <taxon>Pseudomonadati</taxon>
        <taxon>Pseudomonadota</taxon>
        <taxon>Gammaproteobacteria</taxon>
        <taxon>Pseudomonadales</taxon>
        <taxon>Pseudomonadaceae</taxon>
        <taxon>Pseudomonas</taxon>
    </lineage>
</organism>
<feature type="chain" id="PRO_5015870390" description="Aspartyl protease" evidence="1">
    <location>
        <begin position="20"/>
        <end position="410"/>
    </location>
</feature>
<keyword evidence="1" id="KW-0732">Signal</keyword>
<dbReference type="AlphaFoldDB" id="A0A2W0EW53"/>
<accession>A0A2W0EW53</accession>
<dbReference type="InterPro" id="IPR034122">
    <property type="entry name" value="Retropepsin-like_bacterial"/>
</dbReference>
<dbReference type="Gene3D" id="2.40.70.10">
    <property type="entry name" value="Acid Proteases"/>
    <property type="match status" value="1"/>
</dbReference>
<dbReference type="InterPro" id="IPR021109">
    <property type="entry name" value="Peptidase_aspartic_dom_sf"/>
</dbReference>
<gene>
    <name evidence="2" type="ORF">CRX42_26755</name>
</gene>
<dbReference type="CDD" id="cd05483">
    <property type="entry name" value="retropepsin_like_bacteria"/>
    <property type="match status" value="1"/>
</dbReference>
<evidence type="ECO:0000313" key="3">
    <source>
        <dbReference type="Proteomes" id="UP000247437"/>
    </source>
</evidence>
<protein>
    <recommendedName>
        <fullName evidence="4">Aspartyl protease</fullName>
    </recommendedName>
</protein>